<feature type="region of interest" description="Disordered" evidence="1">
    <location>
        <begin position="96"/>
        <end position="133"/>
    </location>
</feature>
<evidence type="ECO:0000313" key="2">
    <source>
        <dbReference type="EMBL" id="KAG5170065.1"/>
    </source>
</evidence>
<dbReference type="OrthoDB" id="3066817at2759"/>
<name>A0A8H7XY07_PSICU</name>
<dbReference type="EMBL" id="JAFIQS010000004">
    <property type="protein sequence ID" value="KAG5170065.1"/>
    <property type="molecule type" value="Genomic_DNA"/>
</dbReference>
<proteinExistence type="predicted"/>
<reference evidence="2" key="1">
    <citation type="submission" date="2021-02" db="EMBL/GenBank/DDBJ databases">
        <title>Psilocybe cubensis genome.</title>
        <authorList>
            <person name="Mckernan K.J."/>
            <person name="Crawford S."/>
            <person name="Trippe A."/>
            <person name="Kane L.T."/>
            <person name="Mclaughlin S."/>
        </authorList>
    </citation>
    <scope>NUCLEOTIDE SEQUENCE [LARGE SCALE GENOMIC DNA]</scope>
    <source>
        <strain evidence="2">MGC-MH-2018</strain>
    </source>
</reference>
<gene>
    <name evidence="2" type="ORF">JR316_004449</name>
</gene>
<protein>
    <submittedName>
        <fullName evidence="2">Uncharacterized protein</fullName>
    </submittedName>
</protein>
<evidence type="ECO:0000256" key="1">
    <source>
        <dbReference type="SAM" id="MobiDB-lite"/>
    </source>
</evidence>
<comment type="caution">
    <text evidence="2">The sequence shown here is derived from an EMBL/GenBank/DDBJ whole genome shotgun (WGS) entry which is preliminary data.</text>
</comment>
<organism evidence="2">
    <name type="scientific">Psilocybe cubensis</name>
    <name type="common">Psychedelic mushroom</name>
    <name type="synonym">Stropharia cubensis</name>
    <dbReference type="NCBI Taxonomy" id="181762"/>
    <lineage>
        <taxon>Eukaryota</taxon>
        <taxon>Fungi</taxon>
        <taxon>Dikarya</taxon>
        <taxon>Basidiomycota</taxon>
        <taxon>Agaricomycotina</taxon>
        <taxon>Agaricomycetes</taxon>
        <taxon>Agaricomycetidae</taxon>
        <taxon>Agaricales</taxon>
        <taxon>Agaricineae</taxon>
        <taxon>Strophariaceae</taxon>
        <taxon>Psilocybe</taxon>
    </lineage>
</organism>
<feature type="compositionally biased region" description="Basic and acidic residues" evidence="1">
    <location>
        <begin position="103"/>
        <end position="115"/>
    </location>
</feature>
<accession>A0A8H7XY07</accession>
<dbReference type="AlphaFoldDB" id="A0A8H7XY07"/>
<sequence length="259" mass="29133">MNPTKLFNFFRSLGPRKGEASQMVLPSDWPSDLHSKCSVQACWYPNPPQAAVGLYNCLGRRSDGRPCKGVYNVTAFIVTEMVNQYHRKRKEEVLRAKQSVQAERTKLPRERELHKKPSRATTTAARKSQRLHVQKSFRSLDYRKEKSLPGIPGLSQRKVNKGPLAFRPPYPTQVAGDVALFPEVHLRCTVYPMNQAAAFSQPALTSVPQKPGPGYTPFRPPLMMTTRTASKEHGATANPHDSVSVYSQMTTVRDESNRL</sequence>